<evidence type="ECO:0000256" key="4">
    <source>
        <dbReference type="ARBA" id="ARBA00022670"/>
    </source>
</evidence>
<accession>E6TZK4</accession>
<evidence type="ECO:0000256" key="9">
    <source>
        <dbReference type="ARBA" id="ARBA00022984"/>
    </source>
</evidence>
<evidence type="ECO:0000256" key="5">
    <source>
        <dbReference type="ARBA" id="ARBA00022676"/>
    </source>
</evidence>
<comment type="catalytic activity">
    <reaction evidence="13">
        <text>[GlcNAc-(1-&gt;4)-Mur2Ac(oyl-L-Ala-gamma-D-Glu-L-Lys-D-Ala-D-Ala)](n)-di-trans,octa-cis-undecaprenyl diphosphate + beta-D-GlcNAc-(1-&gt;4)-Mur2Ac(oyl-L-Ala-gamma-D-Glu-L-Lys-D-Ala-D-Ala)-di-trans,octa-cis-undecaprenyl diphosphate = [GlcNAc-(1-&gt;4)-Mur2Ac(oyl-L-Ala-gamma-D-Glu-L-Lys-D-Ala-D-Ala)](n+1)-di-trans,octa-cis-undecaprenyl diphosphate + di-trans,octa-cis-undecaprenyl diphosphate + H(+)</text>
        <dbReference type="Rhea" id="RHEA:23708"/>
        <dbReference type="Rhea" id="RHEA-COMP:9602"/>
        <dbReference type="Rhea" id="RHEA-COMP:9603"/>
        <dbReference type="ChEBI" id="CHEBI:15378"/>
        <dbReference type="ChEBI" id="CHEBI:58405"/>
        <dbReference type="ChEBI" id="CHEBI:60033"/>
        <dbReference type="ChEBI" id="CHEBI:78435"/>
        <dbReference type="EC" id="2.4.99.28"/>
    </reaction>
</comment>
<keyword evidence="7" id="KW-0378">Hydrolase</keyword>
<evidence type="ECO:0000256" key="1">
    <source>
        <dbReference type="ARBA" id="ARBA00007090"/>
    </source>
</evidence>
<feature type="compositionally biased region" description="Basic and acidic residues" evidence="14">
    <location>
        <begin position="863"/>
        <end position="872"/>
    </location>
</feature>
<dbReference type="RefSeq" id="WP_013488514.1">
    <property type="nucleotide sequence ID" value="NC_014829.1"/>
</dbReference>
<keyword evidence="11" id="KW-0961">Cell wall biogenesis/degradation</keyword>
<dbReference type="InterPro" id="IPR050396">
    <property type="entry name" value="Glycosyltr_51/Transpeptidase"/>
</dbReference>
<dbReference type="GO" id="GO:0071555">
    <property type="term" value="P:cell wall organization"/>
    <property type="evidence" value="ECO:0007669"/>
    <property type="project" value="UniProtKB-KW"/>
</dbReference>
<feature type="domain" description="Fibronectin type-III" evidence="16">
    <location>
        <begin position="702"/>
        <end position="793"/>
    </location>
</feature>
<evidence type="ECO:0000256" key="10">
    <source>
        <dbReference type="ARBA" id="ARBA00023268"/>
    </source>
</evidence>
<evidence type="ECO:0000256" key="6">
    <source>
        <dbReference type="ARBA" id="ARBA00022679"/>
    </source>
</evidence>
<feature type="compositionally biased region" description="Gly residues" evidence="14">
    <location>
        <begin position="817"/>
        <end position="826"/>
    </location>
</feature>
<evidence type="ECO:0000256" key="3">
    <source>
        <dbReference type="ARBA" id="ARBA00022645"/>
    </source>
</evidence>
<dbReference type="InterPro" id="IPR003961">
    <property type="entry name" value="FN3_dom"/>
</dbReference>
<evidence type="ECO:0000256" key="12">
    <source>
        <dbReference type="ARBA" id="ARBA00034000"/>
    </source>
</evidence>
<feature type="transmembrane region" description="Helical" evidence="15">
    <location>
        <begin position="33"/>
        <end position="56"/>
    </location>
</feature>
<dbReference type="GO" id="GO:0008658">
    <property type="term" value="F:penicillin binding"/>
    <property type="evidence" value="ECO:0007669"/>
    <property type="project" value="InterPro"/>
</dbReference>
<dbReference type="GO" id="GO:0008360">
    <property type="term" value="P:regulation of cell shape"/>
    <property type="evidence" value="ECO:0007669"/>
    <property type="project" value="UniProtKB-KW"/>
</dbReference>
<dbReference type="GO" id="GO:0006508">
    <property type="term" value="P:proteolysis"/>
    <property type="evidence" value="ECO:0007669"/>
    <property type="project" value="UniProtKB-KW"/>
</dbReference>
<dbReference type="KEGG" id="bco:Bcell_1916"/>
<sequence length="872" mass="98000">MSDNNYKSRSERKKIQTESKRKSKNRKGMMKKIFVAFGIMCLVMLIVGAITAFAIIRNAPELDPERLKLAQNPQIVDRNGELITTLHAEQNRHNVTINEIPDVMIDAVLSVEDVRFYDHFGLDMRRIGGAIVSNVTRGFGSEGASTITQQVVKNLFLTFDKNWTRKIQEQYLAIRLEQKYSKDQILEMYLNAIYYSDSRYGVAAAADYYFSKELSELTIEDAALLAGIPQRPNHFNPFKNPEAAEQRRNTVIALMERHEKITAEEAEAAMAVPIEEQLKQSKRESYPYQAFLDQVLDEVEEIEGIERSDIYTTGLKIYTTLDLELQEYVEHVMTSDEVVQFPDDKYQAGITLMDNKTGEVLAIGGIREATGARSHNWATNPSRRAQPGSAIKPILDYGPAVDEFKWSTYHQIVDEPHSFTGEDREFSNWYSNPSHRGSMSIRKAMEISSNVVAVKAFQEVGIDKAKEFGERLGLDLDTIQEPYAIGGFTTGVTPFEMAGAYGAFANNGEFNSPHTVRKVEFQDGQTITLSPDPVVAMNDYTAFIVTELMRSVVEGPEGTARNVTIPGVPIVGKTGSTNFTEEEKREHNITNGIRDSWFAGYSPELTAAVWTGYANLNDGYIDTNQGEGQIARNIFREVMAFAHEDREVGSFEMPDSVVRIGIERSTGLLPSDFTPQSEIIYEYFVRGTEPVKESEEFIQADPVSNLTATYNEEEHRININWDYNEDVRDMFSYSIEARVDNGDYSLLDITQGLQFEIDSPDYGATYSIRVKAISNVNDGLESDPMTVEVTIPEEEIDIPDEIFDDEEIEEDDRPGRGNNGENGNGRGPNNDGRGPNEGRGPEDDENENPDEDNENGDIDGDDVGDHEQEPES</sequence>
<dbReference type="SUPFAM" id="SSF56601">
    <property type="entry name" value="beta-lactamase/transpeptidase-like"/>
    <property type="match status" value="1"/>
</dbReference>
<dbReference type="PANTHER" id="PTHR32282">
    <property type="entry name" value="BINDING PROTEIN TRANSPEPTIDASE, PUTATIVE-RELATED"/>
    <property type="match status" value="1"/>
</dbReference>
<dbReference type="GO" id="GO:0008955">
    <property type="term" value="F:peptidoglycan glycosyltransferase activity"/>
    <property type="evidence" value="ECO:0007669"/>
    <property type="project" value="UniProtKB-EC"/>
</dbReference>
<keyword evidence="9" id="KW-0573">Peptidoglycan synthesis</keyword>
<dbReference type="SUPFAM" id="SSF53955">
    <property type="entry name" value="Lysozyme-like"/>
    <property type="match status" value="1"/>
</dbReference>
<dbReference type="InterPro" id="IPR036950">
    <property type="entry name" value="PBP_transglycosylase"/>
</dbReference>
<keyword evidence="18" id="KW-1185">Reference proteome</keyword>
<dbReference type="GO" id="GO:0009002">
    <property type="term" value="F:serine-type D-Ala-D-Ala carboxypeptidase activity"/>
    <property type="evidence" value="ECO:0007669"/>
    <property type="project" value="UniProtKB-EC"/>
</dbReference>
<dbReference type="InterPro" id="IPR001264">
    <property type="entry name" value="Glyco_trans_51"/>
</dbReference>
<comment type="similarity">
    <text evidence="1">In the C-terminal section; belongs to the transpeptidase family.</text>
</comment>
<evidence type="ECO:0000256" key="15">
    <source>
        <dbReference type="SAM" id="Phobius"/>
    </source>
</evidence>
<keyword evidence="4" id="KW-0645">Protease</keyword>
<keyword evidence="15" id="KW-0812">Transmembrane</keyword>
<dbReference type="Proteomes" id="UP000001401">
    <property type="component" value="Chromosome"/>
</dbReference>
<evidence type="ECO:0000256" key="8">
    <source>
        <dbReference type="ARBA" id="ARBA00022960"/>
    </source>
</evidence>
<protein>
    <submittedName>
        <fullName evidence="17">Penicillin-binding protein, 1A family</fullName>
        <ecNumber evidence="17">2.4.1.129</ecNumber>
    </submittedName>
</protein>
<dbReference type="Pfam" id="PF00912">
    <property type="entry name" value="Transgly"/>
    <property type="match status" value="1"/>
</dbReference>
<dbReference type="Pfam" id="PF00905">
    <property type="entry name" value="Transpeptidase"/>
    <property type="match status" value="1"/>
</dbReference>
<evidence type="ECO:0000256" key="2">
    <source>
        <dbReference type="ARBA" id="ARBA00007739"/>
    </source>
</evidence>
<comment type="similarity">
    <text evidence="2">In the N-terminal section; belongs to the glycosyltransferase 51 family.</text>
</comment>
<dbReference type="eggNOG" id="COG0744">
    <property type="taxonomic scope" value="Bacteria"/>
</dbReference>
<comment type="catalytic activity">
    <reaction evidence="12">
        <text>Preferential cleavage: (Ac)2-L-Lys-D-Ala-|-D-Ala. Also transpeptidation of peptidyl-alanyl moieties that are N-acyl substituents of D-alanine.</text>
        <dbReference type="EC" id="3.4.16.4"/>
    </reaction>
</comment>
<feature type="compositionally biased region" description="Basic and acidic residues" evidence="14">
    <location>
        <begin position="1"/>
        <end position="20"/>
    </location>
</feature>
<feature type="region of interest" description="Disordered" evidence="14">
    <location>
        <begin position="1"/>
        <end position="24"/>
    </location>
</feature>
<evidence type="ECO:0000256" key="7">
    <source>
        <dbReference type="ARBA" id="ARBA00022801"/>
    </source>
</evidence>
<keyword evidence="5 17" id="KW-0328">Glycosyltransferase</keyword>
<dbReference type="InterPro" id="IPR023346">
    <property type="entry name" value="Lysozyme-like_dom_sf"/>
</dbReference>
<dbReference type="GO" id="GO:0030288">
    <property type="term" value="C:outer membrane-bounded periplasmic space"/>
    <property type="evidence" value="ECO:0007669"/>
    <property type="project" value="TreeGrafter"/>
</dbReference>
<evidence type="ECO:0000256" key="13">
    <source>
        <dbReference type="ARBA" id="ARBA00049902"/>
    </source>
</evidence>
<evidence type="ECO:0000256" key="11">
    <source>
        <dbReference type="ARBA" id="ARBA00023316"/>
    </source>
</evidence>
<name>E6TZK4_EVAC2</name>
<dbReference type="AlphaFoldDB" id="E6TZK4"/>
<dbReference type="GO" id="GO:0009252">
    <property type="term" value="P:peptidoglycan biosynthetic process"/>
    <property type="evidence" value="ECO:0007669"/>
    <property type="project" value="UniProtKB-KW"/>
</dbReference>
<dbReference type="PANTHER" id="PTHR32282:SF29">
    <property type="entry name" value="PENICILLIN-BINDING PROTEIN 1A"/>
    <property type="match status" value="1"/>
</dbReference>
<dbReference type="OrthoDB" id="9766909at2"/>
<dbReference type="PROSITE" id="PS50853">
    <property type="entry name" value="FN3"/>
    <property type="match status" value="1"/>
</dbReference>
<dbReference type="FunFam" id="1.10.3810.10:FF:000001">
    <property type="entry name" value="Penicillin-binding protein 1A"/>
    <property type="match status" value="1"/>
</dbReference>
<proteinExistence type="inferred from homology"/>
<keyword evidence="10" id="KW-0511">Multifunctional enzyme</keyword>
<feature type="compositionally biased region" description="Acidic residues" evidence="14">
    <location>
        <begin position="793"/>
        <end position="812"/>
    </location>
</feature>
<keyword evidence="3" id="KW-0121">Carboxypeptidase</keyword>
<dbReference type="STRING" id="649639.Bcell_1916"/>
<dbReference type="InterPro" id="IPR001460">
    <property type="entry name" value="PCN-bd_Tpept"/>
</dbReference>
<dbReference type="InterPro" id="IPR036116">
    <property type="entry name" value="FN3_sf"/>
</dbReference>
<evidence type="ECO:0000256" key="14">
    <source>
        <dbReference type="SAM" id="MobiDB-lite"/>
    </source>
</evidence>
<dbReference type="Gene3D" id="2.60.40.10">
    <property type="entry name" value="Immunoglobulins"/>
    <property type="match status" value="1"/>
</dbReference>
<gene>
    <name evidence="17" type="ordered locus">Bcell_1916</name>
</gene>
<dbReference type="HOGENOM" id="CLU_006354_2_5_9"/>
<dbReference type="EMBL" id="CP002394">
    <property type="protein sequence ID" value="ADU30178.1"/>
    <property type="molecule type" value="Genomic_DNA"/>
</dbReference>
<reference evidence="17" key="1">
    <citation type="submission" date="2010-12" db="EMBL/GenBank/DDBJ databases">
        <title>Complete sequence of Bacillus cellulosilyticus DSM 2522.</title>
        <authorList>
            <consortium name="US DOE Joint Genome Institute"/>
            <person name="Lucas S."/>
            <person name="Copeland A."/>
            <person name="Lapidus A."/>
            <person name="Cheng J.-F."/>
            <person name="Bruce D."/>
            <person name="Goodwin L."/>
            <person name="Pitluck S."/>
            <person name="Chertkov O."/>
            <person name="Detter J.C."/>
            <person name="Han C."/>
            <person name="Tapia R."/>
            <person name="Land M."/>
            <person name="Hauser L."/>
            <person name="Jeffries C."/>
            <person name="Kyrpides N."/>
            <person name="Ivanova N."/>
            <person name="Mikhailova N."/>
            <person name="Brumm P."/>
            <person name="Mead D."/>
            <person name="Woyke T."/>
        </authorList>
    </citation>
    <scope>NUCLEOTIDE SEQUENCE [LARGE SCALE GENOMIC DNA]</scope>
    <source>
        <strain evidence="17">DSM 2522</strain>
    </source>
</reference>
<dbReference type="NCBIfam" id="TIGR02074">
    <property type="entry name" value="PBP_1a_fam"/>
    <property type="match status" value="1"/>
</dbReference>
<dbReference type="Gene3D" id="3.40.710.10">
    <property type="entry name" value="DD-peptidase/beta-lactamase superfamily"/>
    <property type="match status" value="1"/>
</dbReference>
<keyword evidence="8" id="KW-0133">Cell shape</keyword>
<keyword evidence="15" id="KW-1133">Transmembrane helix</keyword>
<feature type="compositionally biased region" description="Acidic residues" evidence="14">
    <location>
        <begin position="842"/>
        <end position="862"/>
    </location>
</feature>
<feature type="region of interest" description="Disordered" evidence="14">
    <location>
        <begin position="793"/>
        <end position="872"/>
    </location>
</feature>
<keyword evidence="15" id="KW-0472">Membrane</keyword>
<dbReference type="InterPro" id="IPR013783">
    <property type="entry name" value="Ig-like_fold"/>
</dbReference>
<dbReference type="SUPFAM" id="SSF49265">
    <property type="entry name" value="Fibronectin type III"/>
    <property type="match status" value="1"/>
</dbReference>
<dbReference type="InterPro" id="IPR012338">
    <property type="entry name" value="Beta-lactam/transpept-like"/>
</dbReference>
<keyword evidence="6 17" id="KW-0808">Transferase</keyword>
<evidence type="ECO:0000313" key="18">
    <source>
        <dbReference type="Proteomes" id="UP000001401"/>
    </source>
</evidence>
<evidence type="ECO:0000313" key="17">
    <source>
        <dbReference type="EMBL" id="ADU30178.1"/>
    </source>
</evidence>
<dbReference type="Gene3D" id="1.10.3810.10">
    <property type="entry name" value="Biosynthetic peptidoglycan transglycosylase-like"/>
    <property type="match status" value="1"/>
</dbReference>
<dbReference type="EC" id="2.4.1.129" evidence="17"/>
<organism evidence="17 18">
    <name type="scientific">Evansella cellulosilytica (strain ATCC 21833 / DSM 2522 / FERM P-1141 / JCM 9156 / N-4)</name>
    <name type="common">Bacillus cellulosilyticus</name>
    <dbReference type="NCBI Taxonomy" id="649639"/>
    <lineage>
        <taxon>Bacteria</taxon>
        <taxon>Bacillati</taxon>
        <taxon>Bacillota</taxon>
        <taxon>Bacilli</taxon>
        <taxon>Bacillales</taxon>
        <taxon>Bacillaceae</taxon>
        <taxon>Evansella</taxon>
    </lineage>
</organism>
<evidence type="ECO:0000259" key="16">
    <source>
        <dbReference type="PROSITE" id="PS50853"/>
    </source>
</evidence>